<dbReference type="SMART" id="SM00579">
    <property type="entry name" value="FBD"/>
    <property type="match status" value="1"/>
</dbReference>
<dbReference type="PANTHER" id="PTHR31900">
    <property type="entry name" value="F-BOX/RNI SUPERFAMILY PROTEIN-RELATED"/>
    <property type="match status" value="1"/>
</dbReference>
<gene>
    <name evidence="2" type="ORF">V6N11_038110</name>
</gene>
<organism evidence="2 3">
    <name type="scientific">Hibiscus sabdariffa</name>
    <name type="common">roselle</name>
    <dbReference type="NCBI Taxonomy" id="183260"/>
    <lineage>
        <taxon>Eukaryota</taxon>
        <taxon>Viridiplantae</taxon>
        <taxon>Streptophyta</taxon>
        <taxon>Embryophyta</taxon>
        <taxon>Tracheophyta</taxon>
        <taxon>Spermatophyta</taxon>
        <taxon>Magnoliopsida</taxon>
        <taxon>eudicotyledons</taxon>
        <taxon>Gunneridae</taxon>
        <taxon>Pentapetalae</taxon>
        <taxon>rosids</taxon>
        <taxon>malvids</taxon>
        <taxon>Malvales</taxon>
        <taxon>Malvaceae</taxon>
        <taxon>Malvoideae</taxon>
        <taxon>Hibiscus</taxon>
    </lineage>
</organism>
<dbReference type="EMBL" id="JBBPBN010000278">
    <property type="protein sequence ID" value="KAK8490652.1"/>
    <property type="molecule type" value="Genomic_DNA"/>
</dbReference>
<proteinExistence type="predicted"/>
<sequence length="325" mass="37542">MPSLVRADINFPLGYIVREINDHPHVLDELFEGLVNVKSLRLRIYPELLPFLSDRRFVAFQNLLHLEIHNRGMKLKGIELLEFLELSPNLQTLVTCKPSKQESFPMEKVPSCVAYQLKEWKVLDYDDQRSLFKMVTYILNNATVLEKLTICSYRLLKEETKFRITKKLLNLRRNSILGSMLHVRVCEWISAALCRGVKVIDFTFVSYPRNSPVLPTAVLFACKTLVRLKLDFPFVMTSFEYRPGSTPISVPQAFCCVSKPALPGISNEYSFTNVPSCVVYQLKEFKVFYSDDEISLFEMVTFIIKNATVLEKLTLISQGRRIEDH</sequence>
<accession>A0ABR2ACQ5</accession>
<feature type="domain" description="FBD" evidence="1">
    <location>
        <begin position="111"/>
        <end position="184"/>
    </location>
</feature>
<dbReference type="PANTHER" id="PTHR31900:SF30">
    <property type="entry name" value="SUPERFAMILY PROTEIN, PUTATIVE-RELATED"/>
    <property type="match status" value="1"/>
</dbReference>
<evidence type="ECO:0000313" key="3">
    <source>
        <dbReference type="Proteomes" id="UP001396334"/>
    </source>
</evidence>
<dbReference type="Proteomes" id="UP001396334">
    <property type="component" value="Unassembled WGS sequence"/>
</dbReference>
<comment type="caution">
    <text evidence="2">The sequence shown here is derived from an EMBL/GenBank/DDBJ whole genome shotgun (WGS) entry which is preliminary data.</text>
</comment>
<keyword evidence="3" id="KW-1185">Reference proteome</keyword>
<dbReference type="Pfam" id="PF08387">
    <property type="entry name" value="FBD"/>
    <property type="match status" value="2"/>
</dbReference>
<evidence type="ECO:0000313" key="2">
    <source>
        <dbReference type="EMBL" id="KAK8490652.1"/>
    </source>
</evidence>
<protein>
    <recommendedName>
        <fullName evidence="1">FBD domain-containing protein</fullName>
    </recommendedName>
</protein>
<dbReference type="InterPro" id="IPR050232">
    <property type="entry name" value="FBL13/AtMIF1-like"/>
</dbReference>
<dbReference type="InterPro" id="IPR006566">
    <property type="entry name" value="FBD"/>
</dbReference>
<name>A0ABR2ACQ5_9ROSI</name>
<evidence type="ECO:0000259" key="1">
    <source>
        <dbReference type="SMART" id="SM00579"/>
    </source>
</evidence>
<reference evidence="2 3" key="1">
    <citation type="journal article" date="2024" name="G3 (Bethesda)">
        <title>Genome assembly of Hibiscus sabdariffa L. provides insights into metabolisms of medicinal natural products.</title>
        <authorList>
            <person name="Kim T."/>
        </authorList>
    </citation>
    <scope>NUCLEOTIDE SEQUENCE [LARGE SCALE GENOMIC DNA]</scope>
    <source>
        <strain evidence="2">TK-2024</strain>
        <tissue evidence="2">Old leaves</tissue>
    </source>
</reference>